<evidence type="ECO:0000259" key="1">
    <source>
        <dbReference type="Pfam" id="PF10536"/>
    </source>
</evidence>
<reference evidence="2 3" key="1">
    <citation type="journal article" date="2020" name="IScience">
        <title>Genome Sequencing of the Endangered Kingdonia uniflora (Circaeasteraceae, Ranunculales) Reveals Potential Mechanisms of Evolutionary Specialization.</title>
        <authorList>
            <person name="Sun Y."/>
            <person name="Deng T."/>
            <person name="Zhang A."/>
            <person name="Moore M.J."/>
            <person name="Landis J.B."/>
            <person name="Lin N."/>
            <person name="Zhang H."/>
            <person name="Zhang X."/>
            <person name="Huang J."/>
            <person name="Zhang X."/>
            <person name="Sun H."/>
            <person name="Wang H."/>
        </authorList>
    </citation>
    <scope>NUCLEOTIDE SEQUENCE [LARGE SCALE GENOMIC DNA]</scope>
    <source>
        <strain evidence="2">TB1705</strain>
        <tissue evidence="2">Leaf</tissue>
    </source>
</reference>
<feature type="domain" description="Aminotransferase-like plant mobile" evidence="1">
    <location>
        <begin position="107"/>
        <end position="295"/>
    </location>
</feature>
<keyword evidence="3" id="KW-1185">Reference proteome</keyword>
<dbReference type="PANTHER" id="PTHR46033:SF8">
    <property type="entry name" value="PROTEIN MAINTENANCE OF MERISTEMS-LIKE"/>
    <property type="match status" value="1"/>
</dbReference>
<dbReference type="AlphaFoldDB" id="A0A7J7NGY9"/>
<dbReference type="GO" id="GO:0010073">
    <property type="term" value="P:meristem maintenance"/>
    <property type="evidence" value="ECO:0007669"/>
    <property type="project" value="InterPro"/>
</dbReference>
<dbReference type="InterPro" id="IPR044824">
    <property type="entry name" value="MAIN-like"/>
</dbReference>
<dbReference type="Pfam" id="PF10536">
    <property type="entry name" value="PMD"/>
    <property type="match status" value="1"/>
</dbReference>
<evidence type="ECO:0000313" key="3">
    <source>
        <dbReference type="Proteomes" id="UP000541444"/>
    </source>
</evidence>
<name>A0A7J7NGY9_9MAGN</name>
<sequence>MWRSMSKRYTNVWGFLKFAQTVSEIAKKLQHEGINNATNSITVVMPFTTLAFAVIFTVPGANRDEIQCRGSLDKVLKWYQKIVRYPTQKRLVDNMGFEEFLGIKARNSDNRLIHAPVERWPSAYTFYFPCEELGIIPLDFVMLTSISFGVGLELPYDDKYSRFEEAEAMFPRITANDIRYGNINLTYLKTWRDTLNPQTNSYNQDMDLVYARAFIAYIIGNIFFSNASTSPPVAYLTALTDHHILGASRFDWGTLIMAALYRGLDEVSILKSRKGKRSITVFYALLKFWFFEYYRVRMYLVKVNNFNHVSKLRGKGL</sequence>
<gene>
    <name evidence="2" type="ORF">GIB67_038193</name>
</gene>
<comment type="caution">
    <text evidence="2">The sequence shown here is derived from an EMBL/GenBank/DDBJ whole genome shotgun (WGS) entry which is preliminary data.</text>
</comment>
<proteinExistence type="predicted"/>
<accession>A0A7J7NGY9</accession>
<evidence type="ECO:0000313" key="2">
    <source>
        <dbReference type="EMBL" id="KAF6166456.1"/>
    </source>
</evidence>
<dbReference type="PANTHER" id="PTHR46033">
    <property type="entry name" value="PROTEIN MAIN-LIKE 2"/>
    <property type="match status" value="1"/>
</dbReference>
<dbReference type="InterPro" id="IPR019557">
    <property type="entry name" value="AminoTfrase-like_pln_mobile"/>
</dbReference>
<dbReference type="Proteomes" id="UP000541444">
    <property type="component" value="Unassembled WGS sequence"/>
</dbReference>
<organism evidence="2 3">
    <name type="scientific">Kingdonia uniflora</name>
    <dbReference type="NCBI Taxonomy" id="39325"/>
    <lineage>
        <taxon>Eukaryota</taxon>
        <taxon>Viridiplantae</taxon>
        <taxon>Streptophyta</taxon>
        <taxon>Embryophyta</taxon>
        <taxon>Tracheophyta</taxon>
        <taxon>Spermatophyta</taxon>
        <taxon>Magnoliopsida</taxon>
        <taxon>Ranunculales</taxon>
        <taxon>Circaeasteraceae</taxon>
        <taxon>Kingdonia</taxon>
    </lineage>
</organism>
<protein>
    <recommendedName>
        <fullName evidence="1">Aminotransferase-like plant mobile domain-containing protein</fullName>
    </recommendedName>
</protein>
<dbReference type="EMBL" id="JACGCM010000790">
    <property type="protein sequence ID" value="KAF6166456.1"/>
    <property type="molecule type" value="Genomic_DNA"/>
</dbReference>